<dbReference type="GO" id="GO:0005886">
    <property type="term" value="C:plasma membrane"/>
    <property type="evidence" value="ECO:0007669"/>
    <property type="project" value="UniProtKB-SubCell"/>
</dbReference>
<dbReference type="NCBIfam" id="TIGR01401">
    <property type="entry name" value="fliR_like_III"/>
    <property type="match status" value="1"/>
</dbReference>
<protein>
    <submittedName>
        <fullName evidence="8">Type III secretion protein T</fullName>
    </submittedName>
</protein>
<name>A0A1H7ZNU4_9HYPH</name>
<evidence type="ECO:0000256" key="2">
    <source>
        <dbReference type="ARBA" id="ARBA00009772"/>
    </source>
</evidence>
<dbReference type="EMBL" id="FOAN01000015">
    <property type="protein sequence ID" value="SEM59107.1"/>
    <property type="molecule type" value="Genomic_DNA"/>
</dbReference>
<comment type="similarity">
    <text evidence="2 7">Belongs to the FliR/MopE/SpaR family.</text>
</comment>
<evidence type="ECO:0000313" key="8">
    <source>
        <dbReference type="EMBL" id="SEM59107.1"/>
    </source>
</evidence>
<dbReference type="Pfam" id="PF01311">
    <property type="entry name" value="Bac_export_1"/>
    <property type="match status" value="1"/>
</dbReference>
<dbReference type="AlphaFoldDB" id="A0A1H7ZNU4"/>
<feature type="transmembrane region" description="Helical" evidence="7">
    <location>
        <begin position="222"/>
        <end position="243"/>
    </location>
</feature>
<dbReference type="Proteomes" id="UP000199664">
    <property type="component" value="Unassembled WGS sequence"/>
</dbReference>
<keyword evidence="9" id="KW-1185">Reference proteome</keyword>
<evidence type="ECO:0000256" key="5">
    <source>
        <dbReference type="ARBA" id="ARBA00022989"/>
    </source>
</evidence>
<evidence type="ECO:0000256" key="7">
    <source>
        <dbReference type="RuleBase" id="RU362072"/>
    </source>
</evidence>
<organism evidence="8 9">
    <name type="scientific">Bosea lupini</name>
    <dbReference type="NCBI Taxonomy" id="1036779"/>
    <lineage>
        <taxon>Bacteria</taxon>
        <taxon>Pseudomonadati</taxon>
        <taxon>Pseudomonadota</taxon>
        <taxon>Alphaproteobacteria</taxon>
        <taxon>Hyphomicrobiales</taxon>
        <taxon>Boseaceae</taxon>
        <taxon>Bosea</taxon>
    </lineage>
</organism>
<dbReference type="PANTHER" id="PTHR30065:SF1">
    <property type="entry name" value="SURFACE PRESENTATION OF ANTIGENS PROTEIN SPAR"/>
    <property type="match status" value="1"/>
</dbReference>
<keyword evidence="4 7" id="KW-0812">Transmembrane</keyword>
<evidence type="ECO:0000256" key="6">
    <source>
        <dbReference type="ARBA" id="ARBA00023136"/>
    </source>
</evidence>
<gene>
    <name evidence="8" type="ORF">SAMN04515666_11517</name>
</gene>
<evidence type="ECO:0000256" key="4">
    <source>
        <dbReference type="ARBA" id="ARBA00022692"/>
    </source>
</evidence>
<dbReference type="STRING" id="1036779.SAMN04515666_11517"/>
<dbReference type="InterPro" id="IPR002010">
    <property type="entry name" value="T3SS_IM_R"/>
</dbReference>
<feature type="transmembrane region" description="Helical" evidence="7">
    <location>
        <begin position="36"/>
        <end position="60"/>
    </location>
</feature>
<evidence type="ECO:0000256" key="3">
    <source>
        <dbReference type="ARBA" id="ARBA00022475"/>
    </source>
</evidence>
<reference evidence="9" key="1">
    <citation type="submission" date="2016-10" db="EMBL/GenBank/DDBJ databases">
        <authorList>
            <person name="Varghese N."/>
            <person name="Submissions S."/>
        </authorList>
    </citation>
    <scope>NUCLEOTIDE SEQUENCE [LARGE SCALE GENOMIC DNA]</scope>
    <source>
        <strain evidence="9">LMG 26383,CCUG 61248,R- 45681</strain>
    </source>
</reference>
<dbReference type="OrthoDB" id="9807748at2"/>
<feature type="transmembrane region" description="Helical" evidence="7">
    <location>
        <begin position="128"/>
        <end position="151"/>
    </location>
</feature>
<keyword evidence="3 7" id="KW-1003">Cell membrane</keyword>
<dbReference type="InterPro" id="IPR006304">
    <property type="entry name" value="T3SS_SpaR/YscT"/>
</dbReference>
<evidence type="ECO:0000313" key="9">
    <source>
        <dbReference type="Proteomes" id="UP000199664"/>
    </source>
</evidence>
<accession>A0A1H7ZNU4</accession>
<dbReference type="RefSeq" id="WP_091842597.1">
    <property type="nucleotide sequence ID" value="NZ_FOAN01000015.1"/>
</dbReference>
<sequence>MSGDLLLQLVLPFMVATALAVTRITGAILVTPAFTRLGLAGIIRGGVALALTLPLTPVLTEALQNGPPLSPALVTAILLKELVLGIAIGLLFGVPIWAAELAGDLLDLQRGSTAAALLDPSAIAESSITATFFAISLLMLFFAAGGFDLLVKGLYTSYRLWPVASLGPVFDSGAAQLLLKLLDEIMRFALRLAAPIVIALLFTDLAMALLARTAPQLNIFELSLSAKSLVFSVLLLIYSAFMLEYMRQDISRLFDAEPFLRQLAPRQP</sequence>
<keyword evidence="5 7" id="KW-1133">Transmembrane helix</keyword>
<dbReference type="PANTHER" id="PTHR30065">
    <property type="entry name" value="FLAGELLAR BIOSYNTHETIC PROTEIN FLIR"/>
    <property type="match status" value="1"/>
</dbReference>
<dbReference type="PRINTS" id="PR00953">
    <property type="entry name" value="TYPE3IMRPROT"/>
</dbReference>
<dbReference type="GO" id="GO:0006605">
    <property type="term" value="P:protein targeting"/>
    <property type="evidence" value="ECO:0007669"/>
    <property type="project" value="UniProtKB-UniRule"/>
</dbReference>
<keyword evidence="6 7" id="KW-0472">Membrane</keyword>
<comment type="subcellular location">
    <subcellularLocation>
        <location evidence="1 7">Cell membrane</location>
        <topology evidence="1 7">Multi-pass membrane protein</topology>
    </subcellularLocation>
</comment>
<proteinExistence type="inferred from homology"/>
<evidence type="ECO:0000256" key="1">
    <source>
        <dbReference type="ARBA" id="ARBA00004651"/>
    </source>
</evidence>
<feature type="transmembrane region" description="Helical" evidence="7">
    <location>
        <begin position="188"/>
        <end position="210"/>
    </location>
</feature>
<feature type="transmembrane region" description="Helical" evidence="7">
    <location>
        <begin position="72"/>
        <end position="98"/>
    </location>
</feature>